<feature type="transmembrane region" description="Helical" evidence="9">
    <location>
        <begin position="403"/>
        <end position="427"/>
    </location>
</feature>
<feature type="transmembrane region" description="Helical" evidence="9">
    <location>
        <begin position="49"/>
        <end position="66"/>
    </location>
</feature>
<reference evidence="13" key="1">
    <citation type="journal article" date="2011" name="Genome Biol.">
        <title>Comparative and functional genomics provide insights into the pathogenicity of dermatophytic fungi.</title>
        <authorList>
            <person name="Burmester A."/>
            <person name="Shelest E."/>
            <person name="Gloeckner G."/>
            <person name="Heddergott C."/>
            <person name="Schindler S."/>
            <person name="Staib P."/>
            <person name="Heidel A."/>
            <person name="Felder M."/>
            <person name="Petzold A."/>
            <person name="Szafranski K."/>
            <person name="Feuermann M."/>
            <person name="Pedruzzi I."/>
            <person name="Priebe S."/>
            <person name="Groth M."/>
            <person name="Winkler R."/>
            <person name="Li W."/>
            <person name="Kniemeyer O."/>
            <person name="Schroeckh V."/>
            <person name="Hertweck C."/>
            <person name="Hube B."/>
            <person name="White T.C."/>
            <person name="Platzer M."/>
            <person name="Guthke R."/>
            <person name="Heitman J."/>
            <person name="Woestemeyer J."/>
            <person name="Zipfel P.F."/>
            <person name="Monod M."/>
            <person name="Brakhage A.A."/>
        </authorList>
    </citation>
    <scope>NUCLEOTIDE SEQUENCE [LARGE SCALE GENOMIC DNA]</scope>
    <source>
        <strain evidence="13">ATCC MYA-4681 / CBS 112371</strain>
    </source>
</reference>
<keyword evidence="7 9" id="KW-1133">Transmembrane helix</keyword>
<dbReference type="Gene3D" id="3.40.50.300">
    <property type="entry name" value="P-loop containing nucleotide triphosphate hydrolases"/>
    <property type="match status" value="2"/>
</dbReference>
<dbReference type="SUPFAM" id="SSF52540">
    <property type="entry name" value="P-loop containing nucleoside triphosphate hydrolases"/>
    <property type="match status" value="2"/>
</dbReference>
<evidence type="ECO:0000256" key="2">
    <source>
        <dbReference type="ARBA" id="ARBA00022448"/>
    </source>
</evidence>
<keyword evidence="4 9" id="KW-0812">Transmembrane</keyword>
<proteinExistence type="predicted"/>
<dbReference type="PROSITE" id="PS50893">
    <property type="entry name" value="ABC_TRANSPORTER_2"/>
    <property type="match status" value="2"/>
</dbReference>
<feature type="domain" description="ABC transporter" evidence="10">
    <location>
        <begin position="532"/>
        <end position="758"/>
    </location>
</feature>
<dbReference type="InterPro" id="IPR003593">
    <property type="entry name" value="AAA+_ATPase"/>
</dbReference>
<dbReference type="SMART" id="SM00382">
    <property type="entry name" value="AAA"/>
    <property type="match status" value="2"/>
</dbReference>
<dbReference type="Proteomes" id="UP000008866">
    <property type="component" value="Unassembled WGS sequence"/>
</dbReference>
<dbReference type="OMA" id="YEHKTYR"/>
<feature type="transmembrane region" description="Helical" evidence="9">
    <location>
        <begin position="322"/>
        <end position="340"/>
    </location>
</feature>
<feature type="transmembrane region" description="Helical" evidence="9">
    <location>
        <begin position="295"/>
        <end position="316"/>
    </location>
</feature>
<evidence type="ECO:0000256" key="7">
    <source>
        <dbReference type="ARBA" id="ARBA00022989"/>
    </source>
</evidence>
<dbReference type="GO" id="GO:0005886">
    <property type="term" value="C:plasma membrane"/>
    <property type="evidence" value="ECO:0007669"/>
    <property type="project" value="UniProtKB-SubCell"/>
</dbReference>
<dbReference type="Pfam" id="PF00664">
    <property type="entry name" value="ABC_membrane"/>
    <property type="match status" value="1"/>
</dbReference>
<feature type="domain" description="ABC transmembrane type-1" evidence="11">
    <location>
        <begin position="283"/>
        <end position="467"/>
    </location>
</feature>
<dbReference type="GO" id="GO:0140359">
    <property type="term" value="F:ABC-type transporter activity"/>
    <property type="evidence" value="ECO:0007669"/>
    <property type="project" value="InterPro"/>
</dbReference>
<dbReference type="PANTHER" id="PTHR24223:SF399">
    <property type="entry name" value="ABC TRANSPORTER ATNG"/>
    <property type="match status" value="1"/>
</dbReference>
<feature type="transmembrane region" description="Helical" evidence="9">
    <location>
        <begin position="799"/>
        <end position="820"/>
    </location>
</feature>
<dbReference type="SUPFAM" id="SSF90123">
    <property type="entry name" value="ABC transporter transmembrane region"/>
    <property type="match status" value="2"/>
</dbReference>
<evidence type="ECO:0000256" key="9">
    <source>
        <dbReference type="SAM" id="Phobius"/>
    </source>
</evidence>
<name>D4B4Z5_ARTBC</name>
<comment type="caution">
    <text evidence="12">The sequence shown here is derived from an EMBL/GenBank/DDBJ whole genome shotgun (WGS) entry which is preliminary data.</text>
</comment>
<feature type="transmembrane region" description="Helical" evidence="9">
    <location>
        <begin position="840"/>
        <end position="860"/>
    </location>
</feature>
<dbReference type="RefSeq" id="XP_003010280.1">
    <property type="nucleotide sequence ID" value="XM_003010234.1"/>
</dbReference>
<organism evidence="12 13">
    <name type="scientific">Arthroderma benhamiae (strain ATCC MYA-4681 / CBS 112371)</name>
    <name type="common">Trichophyton mentagrophytes</name>
    <dbReference type="NCBI Taxonomy" id="663331"/>
    <lineage>
        <taxon>Eukaryota</taxon>
        <taxon>Fungi</taxon>
        <taxon>Dikarya</taxon>
        <taxon>Ascomycota</taxon>
        <taxon>Pezizomycotina</taxon>
        <taxon>Eurotiomycetes</taxon>
        <taxon>Eurotiomycetidae</taxon>
        <taxon>Onygenales</taxon>
        <taxon>Arthrodermataceae</taxon>
        <taxon>Trichophyton</taxon>
    </lineage>
</organism>
<accession>D4B4Z5</accession>
<protein>
    <submittedName>
        <fullName evidence="12">ABC bile acid transporter, putative</fullName>
    </submittedName>
</protein>
<evidence type="ECO:0000259" key="10">
    <source>
        <dbReference type="PROSITE" id="PS50893"/>
    </source>
</evidence>
<sequence length="1338" mass="147189">MARRTEAGTCHIFLVFFVTVVVISSLSVSCFPPSLPPFCPSVGVSGRSSRYLTVAGYCVLAAVSYLEHVRCVRPSTLLNVYLGVSTLLDLARTRSLFFIQDSHTVASISLAAFIVKSLAFILEATEKRHLLLAKWKDASPEATSGVVNRSLFIWLNRLFINGFQTLLTVNTITPIDEELLAASEPTALLEKWENADKAKRYALFWVFFTHYKWYIMAGILPRLAYTGFSYSQPFLVQRVLDFTAQAPHAQTSNIAYSLVGGYAVVYIGLSTLRVGSTNEDNAEAITLMSADIDRIGYSMTLVHEVYAGFIEIAIALWQLHRLLGIAIVAPVGWIIGVPLAKAAADAQIPWLEAIETRLAATAKSLGSTKAIKMTGLADIVSSRITNLRLDEIRASLRHRVYSILVFVAAFASSELAPVWGFTAFILLAKKNNTGTLTEGVAFASLSLFELLNHPMTTIINGFENLQTVLNCFGRIQDYLNSQERVDYRIPQHDRRDSSVSGLSTPADTLKDTIILKEIQDPDSNTDAFVAFVEGASVGYTIGGDSPILKNLNFQIPRGEITMVFGAVGSGKSTLLKLLLGEMPCVSGLIRTGFSLAAYCPQSPWVTWGTVQSNIVGMSEWDKKWYDTVVSACALRTDLEELPNGDQTHIGTQGSRLSGGQKMRVSFARALYSRNSTMILDDVLTGLDRATERHMLDAIFGPNGLLKKLKSTVILATNSDNIIFLNENGEIARQGNLESFSAGDDIKQLANQCQTTTTSRPEPQLSEDVLHELEILEDPELESSRMTGDMKVYAYYAKNAGWWTISLYLLACCAFVVGVTFPSLWLQWWTNANDTRPNERIGYWLGVYSGLAFLAIFSATLSDRASTSFLTSTDAGTTVNRFSQDLELIDNDLPQSIDQAVFQFLSAIVSGVFVFIGAGYIAAAVPLCIIVLIGVQFFYLRTSRQLRLLDIEAKAPLFSQFLETVGGVACIRAYGWTQRYTERHYKVLNISQKPYYLLWCIQRWLTLVLDLLNAGLAVMLVAIATNVRSASTPFLGVALFNIVTFSSTLQTLVTAWTQLETALGAINRVRSYSQDVKDENLPNENGSVPDEWPESGAIAFNDVSASYDPSLGPVLKGVNLSINAGEKVAICGRTGSGKSSLVSCLLRMLEMDSGTILIDGIDISTISRQQVRSRLNTLPQEPFFLYGTVRDNVDPLQLADDEAVIGSLQAVGLWEFLEARGGLDEEVSEDKLSHGQRQLFCLARAVVKQGNILIMDEATSSVDAETDKVMEDVIREKFKGMTVIAIAHKLDTVLDYDRVVLLDKGEIIETGNPRELLAIPDSAFHKLYEKLATEGTHTE</sequence>
<feature type="domain" description="ABC transmembrane type-1" evidence="11">
    <location>
        <begin position="863"/>
        <end position="1060"/>
    </location>
</feature>
<dbReference type="HOGENOM" id="CLU_000604_27_5_1"/>
<dbReference type="GeneID" id="9525548"/>
<dbReference type="FunFam" id="3.40.50.300:FF:000838">
    <property type="entry name" value="ABC multidrug transporter (Eurofung)"/>
    <property type="match status" value="1"/>
</dbReference>
<evidence type="ECO:0000256" key="4">
    <source>
        <dbReference type="ARBA" id="ARBA00022692"/>
    </source>
</evidence>
<dbReference type="PROSITE" id="PS00211">
    <property type="entry name" value="ABC_TRANSPORTER_1"/>
    <property type="match status" value="2"/>
</dbReference>
<dbReference type="InterPro" id="IPR036640">
    <property type="entry name" value="ABC1_TM_sf"/>
</dbReference>
<keyword evidence="8 9" id="KW-0472">Membrane</keyword>
<feature type="transmembrane region" description="Helical" evidence="9">
    <location>
        <begin position="995"/>
        <end position="1023"/>
    </location>
</feature>
<dbReference type="InterPro" id="IPR017871">
    <property type="entry name" value="ABC_transporter-like_CS"/>
</dbReference>
<keyword evidence="2" id="KW-0813">Transport</keyword>
<feature type="transmembrane region" description="Helical" evidence="9">
    <location>
        <begin position="903"/>
        <end position="936"/>
    </location>
</feature>
<keyword evidence="6" id="KW-0067">ATP-binding</keyword>
<dbReference type="EMBL" id="ABSU01000035">
    <property type="protein sequence ID" value="EFE29640.1"/>
    <property type="molecule type" value="Genomic_DNA"/>
</dbReference>
<evidence type="ECO:0000313" key="12">
    <source>
        <dbReference type="EMBL" id="EFE29640.1"/>
    </source>
</evidence>
<keyword evidence="5" id="KW-0547">Nucleotide-binding</keyword>
<dbReference type="PROSITE" id="PS51257">
    <property type="entry name" value="PROKAR_LIPOPROTEIN"/>
    <property type="match status" value="1"/>
</dbReference>
<feature type="transmembrane region" description="Helical" evidence="9">
    <location>
        <begin position="201"/>
        <end position="220"/>
    </location>
</feature>
<dbReference type="FunFam" id="1.20.1560.10:FF:000066">
    <property type="entry name" value="ABC multidrug transporter (Eurofung)"/>
    <property type="match status" value="1"/>
</dbReference>
<dbReference type="KEGG" id="abe:ARB_03535"/>
<evidence type="ECO:0000256" key="6">
    <source>
        <dbReference type="ARBA" id="ARBA00022840"/>
    </source>
</evidence>
<keyword evidence="13" id="KW-1185">Reference proteome</keyword>
<dbReference type="InterPro" id="IPR003439">
    <property type="entry name" value="ABC_transporter-like_ATP-bd"/>
</dbReference>
<dbReference type="CDD" id="cd03244">
    <property type="entry name" value="ABCC_MRP_domain2"/>
    <property type="match status" value="1"/>
</dbReference>
<comment type="subcellular location">
    <subcellularLocation>
        <location evidence="1">Cell membrane</location>
        <topology evidence="1">Multi-pass membrane protein</topology>
    </subcellularLocation>
</comment>
<evidence type="ECO:0000313" key="13">
    <source>
        <dbReference type="Proteomes" id="UP000008866"/>
    </source>
</evidence>
<dbReference type="Gene3D" id="1.20.1560.10">
    <property type="entry name" value="ABC transporter type 1, transmembrane domain"/>
    <property type="match status" value="2"/>
</dbReference>
<feature type="transmembrane region" description="Helical" evidence="9">
    <location>
        <begin position="433"/>
        <end position="451"/>
    </location>
</feature>
<dbReference type="GO" id="GO:0016887">
    <property type="term" value="F:ATP hydrolysis activity"/>
    <property type="evidence" value="ECO:0007669"/>
    <property type="project" value="InterPro"/>
</dbReference>
<evidence type="ECO:0000256" key="1">
    <source>
        <dbReference type="ARBA" id="ARBA00004651"/>
    </source>
</evidence>
<evidence type="ECO:0000259" key="11">
    <source>
        <dbReference type="PROSITE" id="PS50929"/>
    </source>
</evidence>
<dbReference type="PANTHER" id="PTHR24223">
    <property type="entry name" value="ATP-BINDING CASSETTE SUB-FAMILY C"/>
    <property type="match status" value="1"/>
</dbReference>
<dbReference type="eggNOG" id="KOG0054">
    <property type="taxonomic scope" value="Eukaryota"/>
</dbReference>
<dbReference type="PROSITE" id="PS50929">
    <property type="entry name" value="ABC_TM1F"/>
    <property type="match status" value="2"/>
</dbReference>
<dbReference type="InterPro" id="IPR044726">
    <property type="entry name" value="ABCC_6TM_D2"/>
</dbReference>
<evidence type="ECO:0000256" key="8">
    <source>
        <dbReference type="ARBA" id="ARBA00023136"/>
    </source>
</evidence>
<evidence type="ECO:0000256" key="5">
    <source>
        <dbReference type="ARBA" id="ARBA00022741"/>
    </source>
</evidence>
<feature type="transmembrane region" description="Helical" evidence="9">
    <location>
        <begin position="254"/>
        <end position="274"/>
    </location>
</feature>
<dbReference type="GO" id="GO:0005524">
    <property type="term" value="F:ATP binding"/>
    <property type="evidence" value="ECO:0007669"/>
    <property type="project" value="UniProtKB-KW"/>
</dbReference>
<evidence type="ECO:0000256" key="3">
    <source>
        <dbReference type="ARBA" id="ARBA00022475"/>
    </source>
</evidence>
<dbReference type="CDD" id="cd18580">
    <property type="entry name" value="ABC_6TM_ABCC_D2"/>
    <property type="match status" value="1"/>
</dbReference>
<keyword evidence="3" id="KW-1003">Cell membrane</keyword>
<dbReference type="InterPro" id="IPR011527">
    <property type="entry name" value="ABC1_TM_dom"/>
</dbReference>
<dbReference type="InterPro" id="IPR050173">
    <property type="entry name" value="ABC_transporter_C-like"/>
</dbReference>
<dbReference type="Pfam" id="PF00005">
    <property type="entry name" value="ABC_tran"/>
    <property type="match status" value="2"/>
</dbReference>
<feature type="transmembrane region" description="Helical" evidence="9">
    <location>
        <begin position="12"/>
        <end position="29"/>
    </location>
</feature>
<gene>
    <name evidence="12" type="ORF">ARB_03535</name>
</gene>
<feature type="domain" description="ABC transporter" evidence="10">
    <location>
        <begin position="1097"/>
        <end position="1328"/>
    </location>
</feature>
<dbReference type="InterPro" id="IPR027417">
    <property type="entry name" value="P-loop_NTPase"/>
</dbReference>